<evidence type="ECO:0000313" key="2">
    <source>
        <dbReference type="Proteomes" id="UP001632037"/>
    </source>
</evidence>
<evidence type="ECO:0000313" key="1">
    <source>
        <dbReference type="EMBL" id="KAL3668773.1"/>
    </source>
</evidence>
<gene>
    <name evidence="1" type="ORF">V7S43_006067</name>
</gene>
<keyword evidence="2" id="KW-1185">Reference proteome</keyword>
<protein>
    <recommendedName>
        <fullName evidence="3">DUF659 domain-containing protein</fullName>
    </recommendedName>
</protein>
<organism evidence="1 2">
    <name type="scientific">Phytophthora oleae</name>
    <dbReference type="NCBI Taxonomy" id="2107226"/>
    <lineage>
        <taxon>Eukaryota</taxon>
        <taxon>Sar</taxon>
        <taxon>Stramenopiles</taxon>
        <taxon>Oomycota</taxon>
        <taxon>Peronosporomycetes</taxon>
        <taxon>Peronosporales</taxon>
        <taxon>Peronosporaceae</taxon>
        <taxon>Phytophthora</taxon>
    </lineage>
</organism>
<sequence>MERNGIVCTGCTAHGMNLLMKDIFKLEFFKDVLEEAQKLARFIKGRRGLWSRFRDTQKQLKKRGENRRRLSLTVATRWYTHERCISNVVQNRDVIATLPTSSGATKAQIWTKRLRSLRTMNFG</sequence>
<dbReference type="AlphaFoldDB" id="A0ABD3FPX4"/>
<comment type="caution">
    <text evidence="1">The sequence shown here is derived from an EMBL/GenBank/DDBJ whole genome shotgun (WGS) entry which is preliminary data.</text>
</comment>
<evidence type="ECO:0008006" key="3">
    <source>
        <dbReference type="Google" id="ProtNLM"/>
    </source>
</evidence>
<dbReference type="InterPro" id="IPR012337">
    <property type="entry name" value="RNaseH-like_sf"/>
</dbReference>
<dbReference type="SUPFAM" id="SSF53098">
    <property type="entry name" value="Ribonuclease H-like"/>
    <property type="match status" value="1"/>
</dbReference>
<dbReference type="Proteomes" id="UP001632037">
    <property type="component" value="Unassembled WGS sequence"/>
</dbReference>
<accession>A0ABD3FPX4</accession>
<reference evidence="1 2" key="1">
    <citation type="submission" date="2024-09" db="EMBL/GenBank/DDBJ databases">
        <title>Genome sequencing and assembly of Phytophthora oleae, isolate VK10A, causative agent of rot of olive drupes.</title>
        <authorList>
            <person name="Conti Taguali S."/>
            <person name="Riolo M."/>
            <person name="La Spada F."/>
            <person name="Cacciola S.O."/>
            <person name="Dionisio G."/>
        </authorList>
    </citation>
    <scope>NUCLEOTIDE SEQUENCE [LARGE SCALE GENOMIC DNA]</scope>
    <source>
        <strain evidence="1 2">VK10A</strain>
    </source>
</reference>
<proteinExistence type="predicted"/>
<name>A0ABD3FPX4_9STRA</name>
<dbReference type="EMBL" id="JBIMZQ010000010">
    <property type="protein sequence ID" value="KAL3668773.1"/>
    <property type="molecule type" value="Genomic_DNA"/>
</dbReference>